<accession>A0A6H2A5R5</accession>
<sequence>MILQLAIEDRDARALVCALRSLARQLMPGRRQEVVSDLAAGLEAHLPPEQEAQEL</sequence>
<dbReference type="EMBL" id="MT142521">
    <property type="protein sequence ID" value="QJA83982.1"/>
    <property type="molecule type" value="Genomic_DNA"/>
</dbReference>
<gene>
    <name evidence="3" type="ORF">MM415A00243_0044</name>
    <name evidence="2" type="ORF">MM415B00422_0044</name>
    <name evidence="1" type="ORF">TM448A06506_0009</name>
    <name evidence="4" type="ORF">TM448B02010_0017</name>
</gene>
<evidence type="ECO:0000313" key="4">
    <source>
        <dbReference type="EMBL" id="QJI00637.1"/>
    </source>
</evidence>
<dbReference type="EMBL" id="MT144865">
    <property type="protein sequence ID" value="QJI00637.1"/>
    <property type="molecule type" value="Genomic_DNA"/>
</dbReference>
<name>A0A6H2A5R5_9ZZZZ</name>
<evidence type="ECO:0000313" key="1">
    <source>
        <dbReference type="EMBL" id="QJA55039.1"/>
    </source>
</evidence>
<evidence type="ECO:0000313" key="2">
    <source>
        <dbReference type="EMBL" id="QJA65282.1"/>
    </source>
</evidence>
<evidence type="ECO:0000313" key="3">
    <source>
        <dbReference type="EMBL" id="QJA83982.1"/>
    </source>
</evidence>
<reference evidence="1" key="1">
    <citation type="submission" date="2020-03" db="EMBL/GenBank/DDBJ databases">
        <title>The deep terrestrial virosphere.</title>
        <authorList>
            <person name="Holmfeldt K."/>
            <person name="Nilsson E."/>
            <person name="Simone D."/>
            <person name="Lopez-Fernandez M."/>
            <person name="Wu X."/>
            <person name="de Brujin I."/>
            <person name="Lundin D."/>
            <person name="Andersson A."/>
            <person name="Bertilsson S."/>
            <person name="Dopson M."/>
        </authorList>
    </citation>
    <scope>NUCLEOTIDE SEQUENCE</scope>
    <source>
        <strain evidence="3">MM415A00243</strain>
        <strain evidence="2">MM415B00422</strain>
        <strain evidence="1">TM448A06506</strain>
        <strain evidence="4">TM448B02010</strain>
    </source>
</reference>
<dbReference type="AlphaFoldDB" id="A0A6H2A5R5"/>
<dbReference type="EMBL" id="MT144561">
    <property type="protein sequence ID" value="QJA55039.1"/>
    <property type="molecule type" value="Genomic_DNA"/>
</dbReference>
<protein>
    <submittedName>
        <fullName evidence="1">Uncharacterized protein</fullName>
    </submittedName>
</protein>
<organism evidence="1">
    <name type="scientific">viral metagenome</name>
    <dbReference type="NCBI Taxonomy" id="1070528"/>
    <lineage>
        <taxon>unclassified sequences</taxon>
        <taxon>metagenomes</taxon>
        <taxon>organismal metagenomes</taxon>
    </lineage>
</organism>
<proteinExistence type="predicted"/>
<dbReference type="EMBL" id="MT141535">
    <property type="protein sequence ID" value="QJA65282.1"/>
    <property type="molecule type" value="Genomic_DNA"/>
</dbReference>